<evidence type="ECO:0000313" key="5">
    <source>
        <dbReference type="Proteomes" id="UP001165079"/>
    </source>
</evidence>
<dbReference type="Gene3D" id="3.30.1360.120">
    <property type="entry name" value="Probable tRNA modification gtpase trme, domain 1"/>
    <property type="match status" value="1"/>
</dbReference>
<gene>
    <name evidence="4" type="ORF">Afil01_20570</name>
</gene>
<comment type="caution">
    <text evidence="4">The sequence shown here is derived from an EMBL/GenBank/DDBJ whole genome shotgun (WGS) entry which is preliminary data.</text>
</comment>
<feature type="domain" description="CAF17 C-terminal" evidence="3">
    <location>
        <begin position="286"/>
        <end position="344"/>
    </location>
</feature>
<organism evidence="4 5">
    <name type="scientific">Actinorhabdospora filicis</name>
    <dbReference type="NCBI Taxonomy" id="1785913"/>
    <lineage>
        <taxon>Bacteria</taxon>
        <taxon>Bacillati</taxon>
        <taxon>Actinomycetota</taxon>
        <taxon>Actinomycetes</taxon>
        <taxon>Micromonosporales</taxon>
        <taxon>Micromonosporaceae</taxon>
        <taxon>Actinorhabdospora</taxon>
    </lineage>
</organism>
<feature type="binding site" evidence="2">
    <location>
        <position position="188"/>
    </location>
    <ligand>
        <name>substrate</name>
    </ligand>
</feature>
<dbReference type="EMBL" id="BSTX01000001">
    <property type="protein sequence ID" value="GLZ77250.1"/>
    <property type="molecule type" value="Genomic_DNA"/>
</dbReference>
<keyword evidence="1" id="KW-0809">Transit peptide</keyword>
<name>A0A9W6SJT7_9ACTN</name>
<keyword evidence="5" id="KW-1185">Reference proteome</keyword>
<dbReference type="PIRSF" id="PIRSF006487">
    <property type="entry name" value="GcvT"/>
    <property type="match status" value="1"/>
</dbReference>
<dbReference type="Pfam" id="PF25455">
    <property type="entry name" value="Beta-barrel_CAF17_C"/>
    <property type="match status" value="1"/>
</dbReference>
<dbReference type="InterPro" id="IPR027266">
    <property type="entry name" value="TrmE/GcvT-like"/>
</dbReference>
<evidence type="ECO:0000256" key="1">
    <source>
        <dbReference type="ARBA" id="ARBA00022946"/>
    </source>
</evidence>
<dbReference type="InterPro" id="IPR017703">
    <property type="entry name" value="YgfZ/GCV_T_CS"/>
</dbReference>
<dbReference type="PANTHER" id="PTHR22602">
    <property type="entry name" value="TRANSFERASE CAF17, MITOCHONDRIAL-RELATED"/>
    <property type="match status" value="1"/>
</dbReference>
<evidence type="ECO:0000313" key="4">
    <source>
        <dbReference type="EMBL" id="GLZ77250.1"/>
    </source>
</evidence>
<dbReference type="InterPro" id="IPR045179">
    <property type="entry name" value="YgfZ/GcvT"/>
</dbReference>
<dbReference type="GO" id="GO:0016226">
    <property type="term" value="P:iron-sulfur cluster assembly"/>
    <property type="evidence" value="ECO:0007669"/>
    <property type="project" value="TreeGrafter"/>
</dbReference>
<reference evidence="4" key="1">
    <citation type="submission" date="2023-03" db="EMBL/GenBank/DDBJ databases">
        <title>Actinorhabdospora filicis NBRC 111898.</title>
        <authorList>
            <person name="Ichikawa N."/>
            <person name="Sato H."/>
            <person name="Tonouchi N."/>
        </authorList>
    </citation>
    <scope>NUCLEOTIDE SEQUENCE</scope>
    <source>
        <strain evidence="4">NBRC 111898</strain>
    </source>
</reference>
<protein>
    <submittedName>
        <fullName evidence="4">Folate-binding protein</fullName>
    </submittedName>
</protein>
<evidence type="ECO:0000256" key="2">
    <source>
        <dbReference type="PIRSR" id="PIRSR006487-1"/>
    </source>
</evidence>
<dbReference type="Proteomes" id="UP001165079">
    <property type="component" value="Unassembled WGS sequence"/>
</dbReference>
<dbReference type="NCBIfam" id="TIGR03317">
    <property type="entry name" value="ygfZ_signature"/>
    <property type="match status" value="1"/>
</dbReference>
<sequence>MRSVLLDAPGAVGALTEDAAPTVALHYGEPIPEQRRLASGALVDRSDREIIAVTGDARLEWLHSLTSQHLLHLGTAGTETLLLSPHGHVERHVMVTDDGTTTWLDVAAGHGAPLAEFLLKMRFFTPVEIEDVTAEWALITTTGETALAAPDLLPVPGPKFASADLPVRPTVRYAVEAGPDGWSRRTDELGVPTVDRLVRRDTVRELADELGLPLAGTWAHDALRVAAGRPSSADFDHKTIPHEIPLLATAVHLDKGCYRGQETVARVHNLGRPPRTLVLLHLDGSEEHLPAAGTEIVSGGRTVGVLGTAVRHYELGPIALGLLRRNIAEKDDAEISVGGMNASVDR</sequence>
<evidence type="ECO:0000259" key="3">
    <source>
        <dbReference type="Pfam" id="PF25455"/>
    </source>
</evidence>
<dbReference type="InterPro" id="IPR057460">
    <property type="entry name" value="CAF17_C"/>
</dbReference>
<proteinExistence type="predicted"/>
<dbReference type="AlphaFoldDB" id="A0A9W6SJT7"/>
<accession>A0A9W6SJT7</accession>
<dbReference type="SUPFAM" id="SSF103025">
    <property type="entry name" value="Folate-binding domain"/>
    <property type="match status" value="1"/>
</dbReference>
<dbReference type="PANTHER" id="PTHR22602:SF0">
    <property type="entry name" value="TRANSFERASE CAF17, MITOCHONDRIAL-RELATED"/>
    <property type="match status" value="1"/>
</dbReference>